<feature type="transmembrane region" description="Helical" evidence="5">
    <location>
        <begin position="162"/>
        <end position="181"/>
    </location>
</feature>
<sequence>MQLDEYAHYEVVWQLKGYGILSAQLLLTIVVAYPCATMSDQLLEKYSWLPALSLFTMLAFVLVISCCRDTMRTFPKNYICLGIWTAATGTMTGLACRQYSAPIILIAMMITAVDFLLLTAYAFTTKTDFTGYAPYLWTGLCVLTLVSCVFLFLSMFGKVWPLAQMGYCTLVLLIFQFYVIFDTQLMLGQWGGHELEFSIDDYAFAAMSLYLDIINLFLNIVQILGLRDN</sequence>
<dbReference type="OMA" id="YIWASIN"/>
<evidence type="ECO:0000256" key="3">
    <source>
        <dbReference type="ARBA" id="ARBA00022989"/>
    </source>
</evidence>
<dbReference type="AlphaFoldDB" id="A0A1Q9DBN2"/>
<dbReference type="InterPro" id="IPR006214">
    <property type="entry name" value="Bax_inhibitor_1-related"/>
</dbReference>
<feature type="transmembrane region" description="Helical" evidence="5">
    <location>
        <begin position="101"/>
        <end position="123"/>
    </location>
</feature>
<dbReference type="PANTHER" id="PTHR23291:SF47">
    <property type="entry name" value="TRANSMEMBRANE BAX INHIBITOR MOTIF CONTAINING 7"/>
    <property type="match status" value="1"/>
</dbReference>
<name>A0A1Q9DBN2_SYMMI</name>
<feature type="transmembrane region" description="Helical" evidence="5">
    <location>
        <begin position="46"/>
        <end position="66"/>
    </location>
</feature>
<accession>A0A1Q9DBN2</accession>
<keyword evidence="2 5" id="KW-0812">Transmembrane</keyword>
<dbReference type="GO" id="GO:0016020">
    <property type="term" value="C:membrane"/>
    <property type="evidence" value="ECO:0007669"/>
    <property type="project" value="UniProtKB-SubCell"/>
</dbReference>
<dbReference type="OrthoDB" id="7933078at2759"/>
<evidence type="ECO:0000256" key="2">
    <source>
        <dbReference type="ARBA" id="ARBA00022692"/>
    </source>
</evidence>
<evidence type="ECO:0000256" key="5">
    <source>
        <dbReference type="RuleBase" id="RU004379"/>
    </source>
</evidence>
<proteinExistence type="inferred from homology"/>
<evidence type="ECO:0000256" key="4">
    <source>
        <dbReference type="ARBA" id="ARBA00023136"/>
    </source>
</evidence>
<gene>
    <name evidence="6" type="ORF">AK812_SmicGene25647</name>
</gene>
<reference evidence="6 7" key="1">
    <citation type="submission" date="2016-02" db="EMBL/GenBank/DDBJ databases">
        <title>Genome analysis of coral dinoflagellate symbionts highlights evolutionary adaptations to a symbiotic lifestyle.</title>
        <authorList>
            <person name="Aranda M."/>
            <person name="Li Y."/>
            <person name="Liew Y.J."/>
            <person name="Baumgarten S."/>
            <person name="Simakov O."/>
            <person name="Wilson M."/>
            <person name="Piel J."/>
            <person name="Ashoor H."/>
            <person name="Bougouffa S."/>
            <person name="Bajic V.B."/>
            <person name="Ryu T."/>
            <person name="Ravasi T."/>
            <person name="Bayer T."/>
            <person name="Micklem G."/>
            <person name="Kim H."/>
            <person name="Bhak J."/>
            <person name="Lajeunesse T.C."/>
            <person name="Voolstra C.R."/>
        </authorList>
    </citation>
    <scope>NUCLEOTIDE SEQUENCE [LARGE SCALE GENOMIC DNA]</scope>
    <source>
        <strain evidence="6 7">CCMP2467</strain>
    </source>
</reference>
<evidence type="ECO:0000313" key="6">
    <source>
        <dbReference type="EMBL" id="OLP92547.1"/>
    </source>
</evidence>
<comment type="similarity">
    <text evidence="5">Belongs to the BI1 family.</text>
</comment>
<organism evidence="6 7">
    <name type="scientific">Symbiodinium microadriaticum</name>
    <name type="common">Dinoflagellate</name>
    <name type="synonym">Zooxanthella microadriatica</name>
    <dbReference type="NCBI Taxonomy" id="2951"/>
    <lineage>
        <taxon>Eukaryota</taxon>
        <taxon>Sar</taxon>
        <taxon>Alveolata</taxon>
        <taxon>Dinophyceae</taxon>
        <taxon>Suessiales</taxon>
        <taxon>Symbiodiniaceae</taxon>
        <taxon>Symbiodinium</taxon>
    </lineage>
</organism>
<evidence type="ECO:0000256" key="1">
    <source>
        <dbReference type="ARBA" id="ARBA00004141"/>
    </source>
</evidence>
<comment type="subcellular location">
    <subcellularLocation>
        <location evidence="1">Membrane</location>
        <topology evidence="1">Multi-pass membrane protein</topology>
    </subcellularLocation>
</comment>
<evidence type="ECO:0000313" key="7">
    <source>
        <dbReference type="Proteomes" id="UP000186817"/>
    </source>
</evidence>
<dbReference type="Pfam" id="PF01027">
    <property type="entry name" value="Bax1-I"/>
    <property type="match status" value="1"/>
</dbReference>
<keyword evidence="4 5" id="KW-0472">Membrane</keyword>
<feature type="transmembrane region" description="Helical" evidence="5">
    <location>
        <begin position="202"/>
        <end position="224"/>
    </location>
</feature>
<feature type="transmembrane region" description="Helical" evidence="5">
    <location>
        <begin position="12"/>
        <end position="34"/>
    </location>
</feature>
<keyword evidence="3 5" id="KW-1133">Transmembrane helix</keyword>
<comment type="caution">
    <text evidence="6">The sequence shown here is derived from an EMBL/GenBank/DDBJ whole genome shotgun (WGS) entry which is preliminary data.</text>
</comment>
<dbReference type="EMBL" id="LSRX01000618">
    <property type="protein sequence ID" value="OLP92547.1"/>
    <property type="molecule type" value="Genomic_DNA"/>
</dbReference>
<feature type="transmembrane region" description="Helical" evidence="5">
    <location>
        <begin position="135"/>
        <end position="156"/>
    </location>
</feature>
<keyword evidence="7" id="KW-1185">Reference proteome</keyword>
<protein>
    <submittedName>
        <fullName evidence="6">BI1-like protein</fullName>
    </submittedName>
</protein>
<dbReference type="PANTHER" id="PTHR23291">
    <property type="entry name" value="BAX INHIBITOR-RELATED"/>
    <property type="match status" value="1"/>
</dbReference>
<dbReference type="Proteomes" id="UP000186817">
    <property type="component" value="Unassembled WGS sequence"/>
</dbReference>